<dbReference type="RefSeq" id="WP_114351753.1">
    <property type="nucleotide sequence ID" value="NZ_QPJJ01000002.1"/>
</dbReference>
<sequence>MKVLDKVIVVTGAGGGIGRELVLNLLSKGARVAAVDINETALEETVKHAGEKREKLSTHIVNLTDREAVEALPEQVIDYHGAVDGILNNAGIIHDFVDINDLDYDKINLVMDINFYGTLYMTKSFLPYLLERSVAHITNVSSMGGFLPVPGQSIYGASKAAVKLMTEGLYAELKDTNVNVTVVFPGGVGTDIMKNSGVEGAEKTDANEKDMAQLLTPKEAAEITINGIETDQYRVLAGKDSKMMDKLYRLKPKLAVGIIAKQMKKIINK</sequence>
<evidence type="ECO:0000256" key="3">
    <source>
        <dbReference type="RuleBase" id="RU000363"/>
    </source>
</evidence>
<organism evidence="5 6">
    <name type="scientific">Saliterribacillus persicus</name>
    <dbReference type="NCBI Taxonomy" id="930114"/>
    <lineage>
        <taxon>Bacteria</taxon>
        <taxon>Bacillati</taxon>
        <taxon>Bacillota</taxon>
        <taxon>Bacilli</taxon>
        <taxon>Bacillales</taxon>
        <taxon>Bacillaceae</taxon>
        <taxon>Saliterribacillus</taxon>
    </lineage>
</organism>
<protein>
    <submittedName>
        <fullName evidence="5">Short-subunit dehydrogenase</fullName>
    </submittedName>
</protein>
<evidence type="ECO:0000256" key="1">
    <source>
        <dbReference type="ARBA" id="ARBA00006484"/>
    </source>
</evidence>
<keyword evidence="6" id="KW-1185">Reference proteome</keyword>
<dbReference type="AlphaFoldDB" id="A0A368YCC7"/>
<dbReference type="PANTHER" id="PTHR44196">
    <property type="entry name" value="DEHYDROGENASE/REDUCTASE SDR FAMILY MEMBER 7B"/>
    <property type="match status" value="1"/>
</dbReference>
<evidence type="ECO:0000313" key="6">
    <source>
        <dbReference type="Proteomes" id="UP000252585"/>
    </source>
</evidence>
<dbReference type="InterPro" id="IPR002347">
    <property type="entry name" value="SDR_fam"/>
</dbReference>
<comment type="similarity">
    <text evidence="1 3">Belongs to the short-chain dehydrogenases/reductases (SDR) family.</text>
</comment>
<dbReference type="Pfam" id="PF00106">
    <property type="entry name" value="adh_short"/>
    <property type="match status" value="1"/>
</dbReference>
<gene>
    <name evidence="5" type="ORF">DFR57_102271</name>
</gene>
<dbReference type="EMBL" id="QPJJ01000002">
    <property type="protein sequence ID" value="RCW76996.1"/>
    <property type="molecule type" value="Genomic_DNA"/>
</dbReference>
<dbReference type="CDD" id="cd05233">
    <property type="entry name" value="SDR_c"/>
    <property type="match status" value="1"/>
</dbReference>
<keyword evidence="2" id="KW-0560">Oxidoreductase</keyword>
<dbReference type="OrthoDB" id="9775296at2"/>
<dbReference type="Proteomes" id="UP000252585">
    <property type="component" value="Unassembled WGS sequence"/>
</dbReference>
<proteinExistence type="inferred from homology"/>
<dbReference type="GO" id="GO:0016491">
    <property type="term" value="F:oxidoreductase activity"/>
    <property type="evidence" value="ECO:0007669"/>
    <property type="project" value="UniProtKB-KW"/>
</dbReference>
<dbReference type="PRINTS" id="PR00081">
    <property type="entry name" value="GDHRDH"/>
</dbReference>
<dbReference type="SMART" id="SM00822">
    <property type="entry name" value="PKS_KR"/>
    <property type="match status" value="1"/>
</dbReference>
<evidence type="ECO:0000313" key="5">
    <source>
        <dbReference type="EMBL" id="RCW76996.1"/>
    </source>
</evidence>
<name>A0A368YCC7_9BACI</name>
<evidence type="ECO:0000259" key="4">
    <source>
        <dbReference type="SMART" id="SM00822"/>
    </source>
</evidence>
<reference evidence="5 6" key="1">
    <citation type="submission" date="2018-07" db="EMBL/GenBank/DDBJ databases">
        <title>Genomic Encyclopedia of Type Strains, Phase IV (KMG-IV): sequencing the most valuable type-strain genomes for metagenomic binning, comparative biology and taxonomic classification.</title>
        <authorList>
            <person name="Goeker M."/>
        </authorList>
    </citation>
    <scope>NUCLEOTIDE SEQUENCE [LARGE SCALE GENOMIC DNA]</scope>
    <source>
        <strain evidence="5 6">DSM 27696</strain>
    </source>
</reference>
<evidence type="ECO:0000256" key="2">
    <source>
        <dbReference type="ARBA" id="ARBA00023002"/>
    </source>
</evidence>
<dbReference type="SUPFAM" id="SSF51735">
    <property type="entry name" value="NAD(P)-binding Rossmann-fold domains"/>
    <property type="match status" value="1"/>
</dbReference>
<dbReference type="GO" id="GO:0016020">
    <property type="term" value="C:membrane"/>
    <property type="evidence" value="ECO:0007669"/>
    <property type="project" value="TreeGrafter"/>
</dbReference>
<dbReference type="Gene3D" id="3.40.50.720">
    <property type="entry name" value="NAD(P)-binding Rossmann-like Domain"/>
    <property type="match status" value="1"/>
</dbReference>
<dbReference type="PANTHER" id="PTHR44196:SF1">
    <property type="entry name" value="DEHYDROGENASE_REDUCTASE SDR FAMILY MEMBER 7B"/>
    <property type="match status" value="1"/>
</dbReference>
<dbReference type="InterPro" id="IPR057326">
    <property type="entry name" value="KR_dom"/>
</dbReference>
<dbReference type="PRINTS" id="PR00080">
    <property type="entry name" value="SDRFAMILY"/>
</dbReference>
<feature type="domain" description="Ketoreductase" evidence="4">
    <location>
        <begin position="6"/>
        <end position="192"/>
    </location>
</feature>
<accession>A0A368YCC7</accession>
<comment type="caution">
    <text evidence="5">The sequence shown here is derived from an EMBL/GenBank/DDBJ whole genome shotgun (WGS) entry which is preliminary data.</text>
</comment>
<dbReference type="InterPro" id="IPR036291">
    <property type="entry name" value="NAD(P)-bd_dom_sf"/>
</dbReference>